<reference evidence="3" key="1">
    <citation type="journal article" date="2019" name="Int. J. Syst. Evol. Microbiol.">
        <title>The Global Catalogue of Microorganisms (GCM) 10K type strain sequencing project: providing services to taxonomists for standard genome sequencing and annotation.</title>
        <authorList>
            <consortium name="The Broad Institute Genomics Platform"/>
            <consortium name="The Broad Institute Genome Sequencing Center for Infectious Disease"/>
            <person name="Wu L."/>
            <person name="Ma J."/>
        </authorList>
    </citation>
    <scope>NUCLEOTIDE SEQUENCE [LARGE SCALE GENOMIC DNA]</scope>
    <source>
        <strain evidence="3">JCM 17933</strain>
    </source>
</reference>
<feature type="region of interest" description="Disordered" evidence="1">
    <location>
        <begin position="44"/>
        <end position="64"/>
    </location>
</feature>
<evidence type="ECO:0000256" key="1">
    <source>
        <dbReference type="SAM" id="MobiDB-lite"/>
    </source>
</evidence>
<gene>
    <name evidence="2" type="ORF">GCM10023191_002010</name>
</gene>
<accession>A0ABP8P8D5</accession>
<name>A0ABP8P8D5_9ACTN</name>
<proteinExistence type="predicted"/>
<dbReference type="Proteomes" id="UP001500503">
    <property type="component" value="Unassembled WGS sequence"/>
</dbReference>
<sequence length="154" mass="16060">MRHLMTADRTEERTGLLRPERYISRFLYVALLSLALTAACSGSGVSARSSPASTAGGTRPRSGTLRGHLYAVGGPAPGHRWALPGSITVSGNGTKREAKVDSDGGYSMTIPPGRYVATGHSPDFNDGAVPCSAPNPAQVSNGGTPTLNVYCQMR</sequence>
<organism evidence="2 3">
    <name type="scientific">Actinoallomurus oryzae</name>
    <dbReference type="NCBI Taxonomy" id="502180"/>
    <lineage>
        <taxon>Bacteria</taxon>
        <taxon>Bacillati</taxon>
        <taxon>Actinomycetota</taxon>
        <taxon>Actinomycetes</taxon>
        <taxon>Streptosporangiales</taxon>
        <taxon>Thermomonosporaceae</taxon>
        <taxon>Actinoallomurus</taxon>
    </lineage>
</organism>
<dbReference type="SUPFAM" id="SSF49452">
    <property type="entry name" value="Starch-binding domain-like"/>
    <property type="match status" value="1"/>
</dbReference>
<dbReference type="InterPro" id="IPR013784">
    <property type="entry name" value="Carb-bd-like_fold"/>
</dbReference>
<protein>
    <recommendedName>
        <fullName evidence="4">Carboxypeptidase regulatory-like domain-containing protein</fullName>
    </recommendedName>
</protein>
<feature type="compositionally biased region" description="Polar residues" evidence="1">
    <location>
        <begin position="44"/>
        <end position="56"/>
    </location>
</feature>
<comment type="caution">
    <text evidence="2">The sequence shown here is derived from an EMBL/GenBank/DDBJ whole genome shotgun (WGS) entry which is preliminary data.</text>
</comment>
<keyword evidence="3" id="KW-1185">Reference proteome</keyword>
<evidence type="ECO:0008006" key="4">
    <source>
        <dbReference type="Google" id="ProtNLM"/>
    </source>
</evidence>
<evidence type="ECO:0000313" key="3">
    <source>
        <dbReference type="Proteomes" id="UP001500503"/>
    </source>
</evidence>
<evidence type="ECO:0000313" key="2">
    <source>
        <dbReference type="EMBL" id="GAA4482136.1"/>
    </source>
</evidence>
<dbReference type="EMBL" id="BAABHF010000006">
    <property type="protein sequence ID" value="GAA4482136.1"/>
    <property type="molecule type" value="Genomic_DNA"/>
</dbReference>